<dbReference type="GO" id="GO:0034079">
    <property type="term" value="P:butanediol biosynthetic process"/>
    <property type="evidence" value="ECO:0007669"/>
    <property type="project" value="TreeGrafter"/>
</dbReference>
<dbReference type="GO" id="GO:0000721">
    <property type="term" value="F:(R,R)-butanediol dehydrogenase activity"/>
    <property type="evidence" value="ECO:0007669"/>
    <property type="project" value="TreeGrafter"/>
</dbReference>
<dbReference type="PANTHER" id="PTHR43161:SF23">
    <property type="entry name" value="(R,R)-BUTANEDIOL DEHYDROGENASE-RELATED"/>
    <property type="match status" value="1"/>
</dbReference>
<dbReference type="SUPFAM" id="SSF51735">
    <property type="entry name" value="NAD(P)-binding Rossmann-fold domains"/>
    <property type="match status" value="1"/>
</dbReference>
<reference evidence="9" key="1">
    <citation type="submission" date="2017-12" db="EMBL/GenBank/DDBJ databases">
        <authorList>
            <consortium name="DOE Joint Genome Institute"/>
            <person name="Mondo S.J."/>
            <person name="Kjaerbolling I."/>
            <person name="Vesth T.C."/>
            <person name="Frisvad J.C."/>
            <person name="Nybo J.L."/>
            <person name="Theobald S."/>
            <person name="Kuo A."/>
            <person name="Bowyer P."/>
            <person name="Matsuda Y."/>
            <person name="Lyhne E.K."/>
            <person name="Kogle M.E."/>
            <person name="Clum A."/>
            <person name="Lipzen A."/>
            <person name="Salamov A."/>
            <person name="Ngan C.Y."/>
            <person name="Daum C."/>
            <person name="Chiniquy J."/>
            <person name="Barry K."/>
            <person name="LaButti K."/>
            <person name="Haridas S."/>
            <person name="Simmons B.A."/>
            <person name="Magnuson J.K."/>
            <person name="Mortensen U.H."/>
            <person name="Larsen T.O."/>
            <person name="Grigoriev I.V."/>
            <person name="Baker S.E."/>
            <person name="Andersen M.R."/>
            <person name="Nordberg H.P."/>
            <person name="Cantor M.N."/>
            <person name="Hua S.X."/>
        </authorList>
    </citation>
    <scope>NUCLEOTIDE SEQUENCE [LARGE SCALE GENOMIC DNA]</scope>
    <source>
        <strain evidence="9">IBT 19404</strain>
    </source>
</reference>
<organism evidence="8 9">
    <name type="scientific">Aspergillus taichungensis</name>
    <dbReference type="NCBI Taxonomy" id="482145"/>
    <lineage>
        <taxon>Eukaryota</taxon>
        <taxon>Fungi</taxon>
        <taxon>Dikarya</taxon>
        <taxon>Ascomycota</taxon>
        <taxon>Pezizomycotina</taxon>
        <taxon>Eurotiomycetes</taxon>
        <taxon>Eurotiomycetidae</taxon>
        <taxon>Eurotiales</taxon>
        <taxon>Aspergillaceae</taxon>
        <taxon>Aspergillus</taxon>
        <taxon>Aspergillus subgen. Circumdati</taxon>
    </lineage>
</organism>
<dbReference type="EMBL" id="KZ559572">
    <property type="protein sequence ID" value="PLN78687.1"/>
    <property type="molecule type" value="Genomic_DNA"/>
</dbReference>
<evidence type="ECO:0000313" key="8">
    <source>
        <dbReference type="EMBL" id="PLN78687.1"/>
    </source>
</evidence>
<dbReference type="Proteomes" id="UP000235023">
    <property type="component" value="Unassembled WGS sequence"/>
</dbReference>
<keyword evidence="4" id="KW-0862">Zinc</keyword>
<dbReference type="InterPro" id="IPR013154">
    <property type="entry name" value="ADH-like_N"/>
</dbReference>
<dbReference type="Pfam" id="PF00107">
    <property type="entry name" value="ADH_zinc_N"/>
    <property type="match status" value="1"/>
</dbReference>
<keyword evidence="9" id="KW-1185">Reference proteome</keyword>
<evidence type="ECO:0000256" key="1">
    <source>
        <dbReference type="ARBA" id="ARBA00001947"/>
    </source>
</evidence>
<dbReference type="OrthoDB" id="3941538at2759"/>
<evidence type="ECO:0000256" key="3">
    <source>
        <dbReference type="ARBA" id="ARBA00022723"/>
    </source>
</evidence>
<dbReference type="GO" id="GO:0046872">
    <property type="term" value="F:metal ion binding"/>
    <property type="evidence" value="ECO:0007669"/>
    <property type="project" value="UniProtKB-KW"/>
</dbReference>
<accession>A0A2J5HNF6</accession>
<evidence type="ECO:0000256" key="5">
    <source>
        <dbReference type="ARBA" id="ARBA00023002"/>
    </source>
</evidence>
<evidence type="ECO:0000259" key="7">
    <source>
        <dbReference type="Pfam" id="PF08240"/>
    </source>
</evidence>
<dbReference type="InterPro" id="IPR036291">
    <property type="entry name" value="NAD(P)-bd_dom_sf"/>
</dbReference>
<evidence type="ECO:0000259" key="6">
    <source>
        <dbReference type="Pfam" id="PF00107"/>
    </source>
</evidence>
<dbReference type="AlphaFoldDB" id="A0A2J5HNF6"/>
<dbReference type="SUPFAM" id="SSF50129">
    <property type="entry name" value="GroES-like"/>
    <property type="match status" value="1"/>
</dbReference>
<protein>
    <submittedName>
        <fullName evidence="8">Uncharacterized protein</fullName>
    </submittedName>
</protein>
<evidence type="ECO:0000256" key="2">
    <source>
        <dbReference type="ARBA" id="ARBA00008072"/>
    </source>
</evidence>
<gene>
    <name evidence="8" type="ORF">BDW42DRAFT_174379</name>
</gene>
<evidence type="ECO:0000313" key="9">
    <source>
        <dbReference type="Proteomes" id="UP000235023"/>
    </source>
</evidence>
<comment type="similarity">
    <text evidence="2">Belongs to the zinc-containing alcohol dehydrogenase family.</text>
</comment>
<dbReference type="PANTHER" id="PTHR43161">
    <property type="entry name" value="SORBITOL DEHYDROGENASE"/>
    <property type="match status" value="1"/>
</dbReference>
<dbReference type="InterPro" id="IPR011032">
    <property type="entry name" value="GroES-like_sf"/>
</dbReference>
<keyword evidence="3" id="KW-0479">Metal-binding</keyword>
<comment type="cofactor">
    <cofactor evidence="1">
        <name>Zn(2+)</name>
        <dbReference type="ChEBI" id="CHEBI:29105"/>
    </cofactor>
</comment>
<keyword evidence="5" id="KW-0560">Oxidoreductase</keyword>
<evidence type="ECO:0000256" key="4">
    <source>
        <dbReference type="ARBA" id="ARBA00022833"/>
    </source>
</evidence>
<dbReference type="Gene3D" id="3.40.50.720">
    <property type="entry name" value="NAD(P)-binding Rossmann-like Domain"/>
    <property type="match status" value="1"/>
</dbReference>
<feature type="domain" description="Alcohol dehydrogenase-like N-terminal" evidence="7">
    <location>
        <begin position="1"/>
        <end position="77"/>
    </location>
</feature>
<dbReference type="GO" id="GO:0005737">
    <property type="term" value="C:cytoplasm"/>
    <property type="evidence" value="ECO:0007669"/>
    <property type="project" value="TreeGrafter"/>
</dbReference>
<sequence length="289" mass="30915">MGHEFAGRVLEAPRDSSLVPGQPVMVDPRLYCSSCASCQKGLTHGCEKWGFLGLSGGGGGLSEVVAVDTARLHPLPESVDFSVAALLEPLAVAWHAIKRAEITDLARAGPVLVVGGGPVGVAVVYVLKAWGASQIWVTEPSPTRRERLRGITNVVFDPAVDDVVAECRRQSQGLGVTAAFDCAGSQRGMDSAMASLCFQGKYINIAVPGEALILPNGIMLLREINMTSSFSYTDEDFQETVAAFVDGKLHGVETIVTSRIKLQDVVHQGFEQMVENRDQQLKIVVSPKL</sequence>
<dbReference type="Gene3D" id="3.90.180.10">
    <property type="entry name" value="Medium-chain alcohol dehydrogenases, catalytic domain"/>
    <property type="match status" value="1"/>
</dbReference>
<feature type="domain" description="Alcohol dehydrogenase-like C-terminal" evidence="6">
    <location>
        <begin position="118"/>
        <end position="243"/>
    </location>
</feature>
<proteinExistence type="inferred from homology"/>
<name>A0A2J5HNF6_9EURO</name>
<dbReference type="InterPro" id="IPR013149">
    <property type="entry name" value="ADH-like_C"/>
</dbReference>
<dbReference type="Pfam" id="PF08240">
    <property type="entry name" value="ADH_N"/>
    <property type="match status" value="1"/>
</dbReference>